<evidence type="ECO:0000259" key="11">
    <source>
        <dbReference type="PROSITE" id="PS50109"/>
    </source>
</evidence>
<dbReference type="Gene3D" id="6.10.340.10">
    <property type="match status" value="1"/>
</dbReference>
<keyword evidence="8 13" id="KW-0418">Kinase</keyword>
<dbReference type="InterPro" id="IPR036890">
    <property type="entry name" value="HATPase_C_sf"/>
</dbReference>
<evidence type="ECO:0000256" key="8">
    <source>
        <dbReference type="ARBA" id="ARBA00022777"/>
    </source>
</evidence>
<dbReference type="SMART" id="SM00387">
    <property type="entry name" value="HATPase_c"/>
    <property type="match status" value="1"/>
</dbReference>
<dbReference type="EC" id="2.7.13.3" evidence="3"/>
<reference evidence="13 14" key="1">
    <citation type="submission" date="2019-07" db="EMBL/GenBank/DDBJ databases">
        <title>Genomes of sea-ice associated Colwellia species.</title>
        <authorList>
            <person name="Bowman J.P."/>
        </authorList>
    </citation>
    <scope>NUCLEOTIDE SEQUENCE [LARGE SCALE GENOMIC DNA]</scope>
    <source>
        <strain evidence="13 14">ACAM 459</strain>
    </source>
</reference>
<dbReference type="AlphaFoldDB" id="A0A5C6QLJ2"/>
<dbReference type="RefSeq" id="WP_146785233.1">
    <property type="nucleotide sequence ID" value="NZ_VOLT01000003.1"/>
</dbReference>
<dbReference type="InterPro" id="IPR005467">
    <property type="entry name" value="His_kinase_dom"/>
</dbReference>
<dbReference type="Gene3D" id="3.30.565.10">
    <property type="entry name" value="Histidine kinase-like ATPase, C-terminal domain"/>
    <property type="match status" value="1"/>
</dbReference>
<dbReference type="PANTHER" id="PTHR44936">
    <property type="entry name" value="SENSOR PROTEIN CREC"/>
    <property type="match status" value="1"/>
</dbReference>
<dbReference type="InterPro" id="IPR004358">
    <property type="entry name" value="Sig_transdc_His_kin-like_C"/>
</dbReference>
<comment type="catalytic activity">
    <reaction evidence="1">
        <text>ATP + protein L-histidine = ADP + protein N-phospho-L-histidine.</text>
        <dbReference type="EC" id="2.7.13.3"/>
    </reaction>
</comment>
<dbReference type="SMART" id="SM00388">
    <property type="entry name" value="HisKA"/>
    <property type="match status" value="1"/>
</dbReference>
<dbReference type="PROSITE" id="PS50885">
    <property type="entry name" value="HAMP"/>
    <property type="match status" value="1"/>
</dbReference>
<organism evidence="13 14">
    <name type="scientific">Colwellia demingiae</name>
    <dbReference type="NCBI Taxonomy" id="89401"/>
    <lineage>
        <taxon>Bacteria</taxon>
        <taxon>Pseudomonadati</taxon>
        <taxon>Pseudomonadota</taxon>
        <taxon>Gammaproteobacteria</taxon>
        <taxon>Alteromonadales</taxon>
        <taxon>Colwelliaceae</taxon>
        <taxon>Colwellia</taxon>
    </lineage>
</organism>
<dbReference type="PRINTS" id="PR00344">
    <property type="entry name" value="BCTRLSENSOR"/>
</dbReference>
<keyword evidence="10" id="KW-0812">Transmembrane</keyword>
<dbReference type="SUPFAM" id="SSF47384">
    <property type="entry name" value="Homodimeric domain of signal transducing histidine kinase"/>
    <property type="match status" value="1"/>
</dbReference>
<sequence>MRYLTLSLVAVVLIATIGLGWMFDGIYNQYLNQNLDQSTTQSQQETSGQQSVVDTLEQVGTHLSIALSGIDNRQDFIEQWPNEGPLSLRLKPLTNFPLPKALLADLIAGQPLLLETDDSIAMHFYLPATDELLVLTTPPVTVHQNNSFLPILLTSLFYLAVLLLMLLWLYPLMRRLMTLRQTAKSFGEGNLNQRIDVGSISYIRDLELEFNRMAQRIDDLVTDIKLLSSAVSHDLRTPLARIRFGIDTIQEEDDPVLRKRFEQRISDNVDEMVDLVESLLSYARLDQTLITINKAPVDFAALTTTCIKNKSQDDIQLTYHAPKQAVFVDGDLSYLMILMSNLLQNAHQYCQGKIAVKIIAQGSDIVVTVADNGPGIPVEQREQILKPFIRGQSTEKKVKGYGMGLAIVKRIVEWHHGEIIIENSPKLQGAQFSVTLPKAGVSFLK</sequence>
<dbReference type="Pfam" id="PF02518">
    <property type="entry name" value="HATPase_c"/>
    <property type="match status" value="1"/>
</dbReference>
<evidence type="ECO:0000256" key="5">
    <source>
        <dbReference type="ARBA" id="ARBA00022553"/>
    </source>
</evidence>
<feature type="domain" description="HAMP" evidence="12">
    <location>
        <begin position="170"/>
        <end position="222"/>
    </location>
</feature>
<keyword evidence="7" id="KW-0547">Nucleotide-binding</keyword>
<keyword evidence="5" id="KW-0597">Phosphoprotein</keyword>
<dbReference type="InterPro" id="IPR003660">
    <property type="entry name" value="HAMP_dom"/>
</dbReference>
<dbReference type="SMART" id="SM00304">
    <property type="entry name" value="HAMP"/>
    <property type="match status" value="1"/>
</dbReference>
<dbReference type="CDD" id="cd00075">
    <property type="entry name" value="HATPase"/>
    <property type="match status" value="1"/>
</dbReference>
<keyword evidence="14" id="KW-1185">Reference proteome</keyword>
<dbReference type="InterPro" id="IPR003594">
    <property type="entry name" value="HATPase_dom"/>
</dbReference>
<feature type="domain" description="Histidine kinase" evidence="11">
    <location>
        <begin position="230"/>
        <end position="440"/>
    </location>
</feature>
<keyword evidence="10" id="KW-0472">Membrane</keyword>
<evidence type="ECO:0000313" key="14">
    <source>
        <dbReference type="Proteomes" id="UP000321822"/>
    </source>
</evidence>
<dbReference type="GO" id="GO:0000155">
    <property type="term" value="F:phosphorelay sensor kinase activity"/>
    <property type="evidence" value="ECO:0007669"/>
    <property type="project" value="InterPro"/>
</dbReference>
<keyword evidence="6" id="KW-0808">Transferase</keyword>
<keyword evidence="9" id="KW-0067">ATP-binding</keyword>
<dbReference type="Pfam" id="PF00512">
    <property type="entry name" value="HisKA"/>
    <property type="match status" value="1"/>
</dbReference>
<dbReference type="SUPFAM" id="SSF55874">
    <property type="entry name" value="ATPase domain of HSP90 chaperone/DNA topoisomerase II/histidine kinase"/>
    <property type="match status" value="1"/>
</dbReference>
<dbReference type="CDD" id="cd00082">
    <property type="entry name" value="HisKA"/>
    <property type="match status" value="1"/>
</dbReference>
<evidence type="ECO:0000256" key="7">
    <source>
        <dbReference type="ARBA" id="ARBA00022741"/>
    </source>
</evidence>
<evidence type="ECO:0000313" key="13">
    <source>
        <dbReference type="EMBL" id="TWX69587.1"/>
    </source>
</evidence>
<dbReference type="InterPro" id="IPR036097">
    <property type="entry name" value="HisK_dim/P_sf"/>
</dbReference>
<dbReference type="GO" id="GO:0005524">
    <property type="term" value="F:ATP binding"/>
    <property type="evidence" value="ECO:0007669"/>
    <property type="project" value="UniProtKB-KW"/>
</dbReference>
<feature type="transmembrane region" description="Helical" evidence="10">
    <location>
        <begin position="148"/>
        <end position="170"/>
    </location>
</feature>
<dbReference type="InterPro" id="IPR003661">
    <property type="entry name" value="HisK_dim/P_dom"/>
</dbReference>
<keyword evidence="4" id="KW-1003">Cell membrane</keyword>
<gene>
    <name evidence="13" type="ORF">ESZ36_06390</name>
</gene>
<evidence type="ECO:0000256" key="2">
    <source>
        <dbReference type="ARBA" id="ARBA00004651"/>
    </source>
</evidence>
<comment type="caution">
    <text evidence="13">The sequence shown here is derived from an EMBL/GenBank/DDBJ whole genome shotgun (WGS) entry which is preliminary data.</text>
</comment>
<dbReference type="GO" id="GO:0005886">
    <property type="term" value="C:plasma membrane"/>
    <property type="evidence" value="ECO:0007669"/>
    <property type="project" value="UniProtKB-SubCell"/>
</dbReference>
<dbReference type="EMBL" id="VOLT01000003">
    <property type="protein sequence ID" value="TWX69587.1"/>
    <property type="molecule type" value="Genomic_DNA"/>
</dbReference>
<dbReference type="Gene3D" id="1.10.287.130">
    <property type="match status" value="1"/>
</dbReference>
<dbReference type="Proteomes" id="UP000321822">
    <property type="component" value="Unassembled WGS sequence"/>
</dbReference>
<name>A0A5C6QLJ2_9GAMM</name>
<accession>A0A5C6QLJ2</accession>
<proteinExistence type="predicted"/>
<evidence type="ECO:0000256" key="1">
    <source>
        <dbReference type="ARBA" id="ARBA00000085"/>
    </source>
</evidence>
<keyword evidence="10" id="KW-1133">Transmembrane helix</keyword>
<dbReference type="PANTHER" id="PTHR44936:SF10">
    <property type="entry name" value="SENSOR PROTEIN RSTB"/>
    <property type="match status" value="1"/>
</dbReference>
<evidence type="ECO:0000259" key="12">
    <source>
        <dbReference type="PROSITE" id="PS50885"/>
    </source>
</evidence>
<dbReference type="OrthoDB" id="9804645at2"/>
<evidence type="ECO:0000256" key="3">
    <source>
        <dbReference type="ARBA" id="ARBA00012438"/>
    </source>
</evidence>
<dbReference type="PROSITE" id="PS50109">
    <property type="entry name" value="HIS_KIN"/>
    <property type="match status" value="1"/>
</dbReference>
<dbReference type="InterPro" id="IPR050980">
    <property type="entry name" value="2C_sensor_his_kinase"/>
</dbReference>
<evidence type="ECO:0000256" key="4">
    <source>
        <dbReference type="ARBA" id="ARBA00022475"/>
    </source>
</evidence>
<evidence type="ECO:0000256" key="9">
    <source>
        <dbReference type="ARBA" id="ARBA00022840"/>
    </source>
</evidence>
<evidence type="ECO:0000256" key="10">
    <source>
        <dbReference type="SAM" id="Phobius"/>
    </source>
</evidence>
<evidence type="ECO:0000256" key="6">
    <source>
        <dbReference type="ARBA" id="ARBA00022679"/>
    </source>
</evidence>
<protein>
    <recommendedName>
        <fullName evidence="3">histidine kinase</fullName>
        <ecNumber evidence="3">2.7.13.3</ecNumber>
    </recommendedName>
</protein>
<comment type="subcellular location">
    <subcellularLocation>
        <location evidence="2">Cell membrane</location>
        <topology evidence="2">Multi-pass membrane protein</topology>
    </subcellularLocation>
</comment>
<dbReference type="CDD" id="cd06225">
    <property type="entry name" value="HAMP"/>
    <property type="match status" value="1"/>
</dbReference>